<evidence type="ECO:0000313" key="3">
    <source>
        <dbReference type="EMBL" id="RNB52479.1"/>
    </source>
</evidence>
<protein>
    <submittedName>
        <fullName evidence="3">ATP-binding protein</fullName>
    </submittedName>
</protein>
<feature type="transmembrane region" description="Helical" evidence="1">
    <location>
        <begin position="164"/>
        <end position="184"/>
    </location>
</feature>
<feature type="domain" description="Histidine kinase/HSP90-like ATPase" evidence="2">
    <location>
        <begin position="318"/>
        <end position="405"/>
    </location>
</feature>
<evidence type="ECO:0000259" key="2">
    <source>
        <dbReference type="Pfam" id="PF02518"/>
    </source>
</evidence>
<dbReference type="OrthoDB" id="144293at2"/>
<dbReference type="InterPro" id="IPR036890">
    <property type="entry name" value="HATPase_C_sf"/>
</dbReference>
<keyword evidence="3" id="KW-0067">ATP-binding</keyword>
<keyword evidence="3" id="KW-0547">Nucleotide-binding</keyword>
<dbReference type="SUPFAM" id="SSF55874">
    <property type="entry name" value="ATPase domain of HSP90 chaperone/DNA topoisomerase II/histidine kinase"/>
    <property type="match status" value="1"/>
</dbReference>
<organism evidence="3 4">
    <name type="scientific">Agromyces tardus</name>
    <dbReference type="NCBI Taxonomy" id="2583849"/>
    <lineage>
        <taxon>Bacteria</taxon>
        <taxon>Bacillati</taxon>
        <taxon>Actinomycetota</taxon>
        <taxon>Actinomycetes</taxon>
        <taxon>Micrococcales</taxon>
        <taxon>Microbacteriaceae</taxon>
        <taxon>Agromyces</taxon>
    </lineage>
</organism>
<accession>A0A3M8AN77</accession>
<keyword evidence="4" id="KW-1185">Reference proteome</keyword>
<dbReference type="EMBL" id="RHHB01000001">
    <property type="protein sequence ID" value="RNB52479.1"/>
    <property type="molecule type" value="Genomic_DNA"/>
</dbReference>
<keyword evidence="1" id="KW-1133">Transmembrane helix</keyword>
<reference evidence="3 4" key="1">
    <citation type="submission" date="2018-10" db="EMBL/GenBank/DDBJ databases">
        <title>Isolation, diversity and antibacterial activity of antinobacteria from the wheat rhizosphere soil.</title>
        <authorList>
            <person name="Sun T."/>
        </authorList>
    </citation>
    <scope>NUCLEOTIDE SEQUENCE [LARGE SCALE GENOMIC DNA]</scope>
    <source>
        <strain evidence="3 4">SJ-23</strain>
    </source>
</reference>
<feature type="transmembrane region" description="Helical" evidence="1">
    <location>
        <begin position="118"/>
        <end position="144"/>
    </location>
</feature>
<comment type="caution">
    <text evidence="3">The sequence shown here is derived from an EMBL/GenBank/DDBJ whole genome shotgun (WGS) entry which is preliminary data.</text>
</comment>
<evidence type="ECO:0000313" key="4">
    <source>
        <dbReference type="Proteomes" id="UP000275048"/>
    </source>
</evidence>
<sequence>MPAADWRALRAAPRRRTAVSRAQVERVSARAVGAFGLVFGAQTVPLAIEQSKYLVDGAGAALMAVLYGSIAALAVATFAGAAVRAAALAFAGLYAMSLLAWPFLVVDTDAMSGAQPWLYYLCTVATTAAVVATPLIWATAYTIIVPAAYGVLRLTPAGGAVSPLLAVLDAMYAAILGVAVLVIITMLRQAAEAVDTAQEAALQRYDLAARQHATEIERVKVDALVHDSVLTTLLSAAAAETPEERALAARMASDAVRRLDEAGAEGPRANDRVSLAVLVRRLRGSLAAFTTPFVVRVVNTAGVELPVEAVDALASASMQAIVNSVQHADEPGRTTRRELRIRGVRAGGCVIEVADNGRGFDPLTVPESRLGLRMSIDERMTNAGGAARIDAAPGRGTTVTLSWPAGVEEATP</sequence>
<dbReference type="Gene3D" id="3.30.565.10">
    <property type="entry name" value="Histidine kinase-like ATPase, C-terminal domain"/>
    <property type="match status" value="1"/>
</dbReference>
<dbReference type="InterPro" id="IPR003594">
    <property type="entry name" value="HATPase_dom"/>
</dbReference>
<proteinExistence type="predicted"/>
<dbReference type="AlphaFoldDB" id="A0A3M8AN77"/>
<keyword evidence="1" id="KW-0812">Transmembrane</keyword>
<feature type="transmembrane region" description="Helical" evidence="1">
    <location>
        <begin position="85"/>
        <end position="106"/>
    </location>
</feature>
<evidence type="ECO:0000256" key="1">
    <source>
        <dbReference type="SAM" id="Phobius"/>
    </source>
</evidence>
<dbReference type="GO" id="GO:0005524">
    <property type="term" value="F:ATP binding"/>
    <property type="evidence" value="ECO:0007669"/>
    <property type="project" value="UniProtKB-KW"/>
</dbReference>
<dbReference type="Proteomes" id="UP000275048">
    <property type="component" value="Unassembled WGS sequence"/>
</dbReference>
<gene>
    <name evidence="3" type="ORF">EDM22_01970</name>
</gene>
<feature type="transmembrane region" description="Helical" evidence="1">
    <location>
        <begin position="60"/>
        <end position="79"/>
    </location>
</feature>
<name>A0A3M8AN77_9MICO</name>
<keyword evidence="1" id="KW-0472">Membrane</keyword>
<dbReference type="Pfam" id="PF02518">
    <property type="entry name" value="HATPase_c"/>
    <property type="match status" value="1"/>
</dbReference>
<dbReference type="RefSeq" id="WP_122935314.1">
    <property type="nucleotide sequence ID" value="NZ_JBHSNT010000059.1"/>
</dbReference>
<feature type="transmembrane region" description="Helical" evidence="1">
    <location>
        <begin position="27"/>
        <end position="48"/>
    </location>
</feature>